<dbReference type="Proteomes" id="UP000886885">
    <property type="component" value="Chromosome 8A"/>
</dbReference>
<name>A0A8X8CSU5_POPTO</name>
<accession>A0A8X8CSU5</accession>
<gene>
    <name evidence="1" type="ORF">POTOM_029189</name>
</gene>
<organism evidence="1 2">
    <name type="scientific">Populus tomentosa</name>
    <name type="common">Chinese white poplar</name>
    <dbReference type="NCBI Taxonomy" id="118781"/>
    <lineage>
        <taxon>Eukaryota</taxon>
        <taxon>Viridiplantae</taxon>
        <taxon>Streptophyta</taxon>
        <taxon>Embryophyta</taxon>
        <taxon>Tracheophyta</taxon>
        <taxon>Spermatophyta</taxon>
        <taxon>Magnoliopsida</taxon>
        <taxon>eudicotyledons</taxon>
        <taxon>Gunneridae</taxon>
        <taxon>Pentapetalae</taxon>
        <taxon>rosids</taxon>
        <taxon>fabids</taxon>
        <taxon>Malpighiales</taxon>
        <taxon>Salicaceae</taxon>
        <taxon>Saliceae</taxon>
        <taxon>Populus</taxon>
    </lineage>
</organism>
<dbReference type="EMBL" id="JAAWWB010000015">
    <property type="protein sequence ID" value="KAG6765170.1"/>
    <property type="molecule type" value="Genomic_DNA"/>
</dbReference>
<proteinExistence type="predicted"/>
<keyword evidence="2" id="KW-1185">Reference proteome</keyword>
<reference evidence="1" key="1">
    <citation type="journal article" date="2020" name="bioRxiv">
        <title>Hybrid origin of Populus tomentosa Carr. identified through genome sequencing and phylogenomic analysis.</title>
        <authorList>
            <person name="An X."/>
            <person name="Gao K."/>
            <person name="Chen Z."/>
            <person name="Li J."/>
            <person name="Yang X."/>
            <person name="Yang X."/>
            <person name="Zhou J."/>
            <person name="Guo T."/>
            <person name="Zhao T."/>
            <person name="Huang S."/>
            <person name="Miao D."/>
            <person name="Khan W.U."/>
            <person name="Rao P."/>
            <person name="Ye M."/>
            <person name="Lei B."/>
            <person name="Liao W."/>
            <person name="Wang J."/>
            <person name="Ji L."/>
            <person name="Li Y."/>
            <person name="Guo B."/>
            <person name="Mustafa N.S."/>
            <person name="Li S."/>
            <person name="Yun Q."/>
            <person name="Keller S.R."/>
            <person name="Mao J."/>
            <person name="Zhang R."/>
            <person name="Strauss S.H."/>
        </authorList>
    </citation>
    <scope>NUCLEOTIDE SEQUENCE</scope>
    <source>
        <strain evidence="1">GM15</strain>
        <tissue evidence="1">Leaf</tissue>
    </source>
</reference>
<evidence type="ECO:0000313" key="2">
    <source>
        <dbReference type="Proteomes" id="UP000886885"/>
    </source>
</evidence>
<protein>
    <submittedName>
        <fullName evidence="1">Uncharacterized protein</fullName>
    </submittedName>
</protein>
<evidence type="ECO:0000313" key="1">
    <source>
        <dbReference type="EMBL" id="KAG6765170.1"/>
    </source>
</evidence>
<comment type="caution">
    <text evidence="1">The sequence shown here is derived from an EMBL/GenBank/DDBJ whole genome shotgun (WGS) entry which is preliminary data.</text>
</comment>
<dbReference type="AlphaFoldDB" id="A0A8X8CSU5"/>
<sequence length="303" mass="33478">MPASFSSPFFFFPLPSSASPSNPNAHFSPSPPSPRHRLIPKSNHRHHRHRLSLYLLSTFTGSSSSSSMPPEVSSSSQVIVNKTFEVPSIVDAKSLVECQLATAAFSFNFMLPCSLHLWQLMGNAAKLLVLSANNGPSVVFFYAIVIQLKEVNGAWSIVKEVIGKVVILCMKCLSTILASYTLKNAMQMIHMLQRLLGVSVCQQFCEIVQLNGYDSTTLARHGPPAIIVMSVEDAHFMSPWNGYDSTTLARHGPPVIIVMSVEDAHFMGPWLCQLMKLWRTHSMKHPQDASLCPQGILVLVECR</sequence>